<organism evidence="1 2">
    <name type="scientific">Lactobacillus helveticus</name>
    <name type="common">Lactobacillus suntoryeus</name>
    <dbReference type="NCBI Taxonomy" id="1587"/>
    <lineage>
        <taxon>Bacteria</taxon>
        <taxon>Bacillati</taxon>
        <taxon>Bacillota</taxon>
        <taxon>Bacilli</taxon>
        <taxon>Lactobacillales</taxon>
        <taxon>Lactobacillaceae</taxon>
        <taxon>Lactobacillus</taxon>
    </lineage>
</organism>
<gene>
    <name evidence="1" type="ORF">IMAU50013_00461</name>
</gene>
<dbReference type="InterPro" id="IPR006524">
    <property type="entry name" value="ArpU-like"/>
</dbReference>
<reference evidence="1" key="1">
    <citation type="submission" date="2019-09" db="EMBL/GenBank/DDBJ databases">
        <title>Comparative genomic analysis of Lactobacillus helveticus.</title>
        <authorList>
            <person name="Zhang H."/>
            <person name="Chen Y."/>
            <person name="Zhong Z."/>
        </authorList>
    </citation>
    <scope>NUCLEOTIDE SEQUENCE</scope>
    <source>
        <strain evidence="1">IMAU50013</strain>
    </source>
</reference>
<accession>A0A9Q5G7B7</accession>
<evidence type="ECO:0000313" key="2">
    <source>
        <dbReference type="Proteomes" id="UP000601587"/>
    </source>
</evidence>
<dbReference type="NCBIfam" id="TIGR01637">
    <property type="entry name" value="phage_arpU"/>
    <property type="match status" value="1"/>
</dbReference>
<dbReference type="Proteomes" id="UP000601587">
    <property type="component" value="Unassembled WGS sequence"/>
</dbReference>
<sequence>MNHLRDIDFDETAHNVDKLLRKKLPSLALRCGSSLTELSSPKLSLAPSHTNKTDIQENLIVDSFSIQKIVDAIHQTIFHCSSNSKIILVNYYLLNKTQEQVIMLLPYEKSQYYKALKPIALVEFADRYDYWQCQCSVDPEDITDLHVYI</sequence>
<protein>
    <recommendedName>
        <fullName evidence="3">ArpU family transcriptional regulator</fullName>
    </recommendedName>
</protein>
<comment type="caution">
    <text evidence="1">The sequence shown here is derived from an EMBL/GenBank/DDBJ whole genome shotgun (WGS) entry which is preliminary data.</text>
</comment>
<dbReference type="EMBL" id="WCGB01000005">
    <property type="protein sequence ID" value="NRN90935.1"/>
    <property type="molecule type" value="Genomic_DNA"/>
</dbReference>
<evidence type="ECO:0008006" key="3">
    <source>
        <dbReference type="Google" id="ProtNLM"/>
    </source>
</evidence>
<dbReference type="AlphaFoldDB" id="A0A9Q5G7B7"/>
<name>A0A9Q5G7B7_LACHE</name>
<evidence type="ECO:0000313" key="1">
    <source>
        <dbReference type="EMBL" id="NRN90935.1"/>
    </source>
</evidence>
<proteinExistence type="predicted"/>